<comment type="similarity">
    <text evidence="2">Belongs to the TRM6/GCD10 family.</text>
</comment>
<keyword evidence="4" id="KW-0819">tRNA processing</keyword>
<evidence type="ECO:0000256" key="2">
    <source>
        <dbReference type="ARBA" id="ARBA00008320"/>
    </source>
</evidence>
<evidence type="ECO:0000256" key="7">
    <source>
        <dbReference type="SAM" id="MobiDB-lite"/>
    </source>
</evidence>
<feature type="compositionally biased region" description="Basic and acidic residues" evidence="7">
    <location>
        <begin position="126"/>
        <end position="140"/>
    </location>
</feature>
<evidence type="ECO:0000313" key="8">
    <source>
        <dbReference type="EMBL" id="KAK1662843.1"/>
    </source>
</evidence>
<protein>
    <recommendedName>
        <fullName evidence="3">tRNA (adenine(58)-N(1))-methyltransferase non-catalytic subunit TRM6</fullName>
    </recommendedName>
    <alternativeName>
        <fullName evidence="6">tRNA(m1A58)-methyltransferase subunit TRM6</fullName>
    </alternativeName>
</protein>
<feature type="region of interest" description="Disordered" evidence="7">
    <location>
        <begin position="88"/>
        <end position="160"/>
    </location>
</feature>
<organism evidence="8 9">
    <name type="scientific">Lolium multiflorum</name>
    <name type="common">Italian ryegrass</name>
    <name type="synonym">Lolium perenne subsp. multiflorum</name>
    <dbReference type="NCBI Taxonomy" id="4521"/>
    <lineage>
        <taxon>Eukaryota</taxon>
        <taxon>Viridiplantae</taxon>
        <taxon>Streptophyta</taxon>
        <taxon>Embryophyta</taxon>
        <taxon>Tracheophyta</taxon>
        <taxon>Spermatophyta</taxon>
        <taxon>Magnoliopsida</taxon>
        <taxon>Liliopsida</taxon>
        <taxon>Poales</taxon>
        <taxon>Poaceae</taxon>
        <taxon>BOP clade</taxon>
        <taxon>Pooideae</taxon>
        <taxon>Poodae</taxon>
        <taxon>Poeae</taxon>
        <taxon>Poeae Chloroplast Group 2 (Poeae type)</taxon>
        <taxon>Loliodinae</taxon>
        <taxon>Loliinae</taxon>
        <taxon>Lolium</taxon>
    </lineage>
</organism>
<dbReference type="AlphaFoldDB" id="A0AAD8WJR4"/>
<evidence type="ECO:0000256" key="4">
    <source>
        <dbReference type="ARBA" id="ARBA00022694"/>
    </source>
</evidence>
<accession>A0AAD8WJR4</accession>
<reference evidence="8" key="1">
    <citation type="submission" date="2023-07" db="EMBL/GenBank/DDBJ databases">
        <title>A chromosome-level genome assembly of Lolium multiflorum.</title>
        <authorList>
            <person name="Chen Y."/>
            <person name="Copetti D."/>
            <person name="Kolliker R."/>
            <person name="Studer B."/>
        </authorList>
    </citation>
    <scope>NUCLEOTIDE SEQUENCE</scope>
    <source>
        <strain evidence="8">02402/16</strain>
        <tissue evidence="8">Leaf</tissue>
    </source>
</reference>
<evidence type="ECO:0000256" key="5">
    <source>
        <dbReference type="ARBA" id="ARBA00023242"/>
    </source>
</evidence>
<dbReference type="GO" id="GO:0005634">
    <property type="term" value="C:nucleus"/>
    <property type="evidence" value="ECO:0007669"/>
    <property type="project" value="UniProtKB-SubCell"/>
</dbReference>
<dbReference type="InterPro" id="IPR017423">
    <property type="entry name" value="TRM6"/>
</dbReference>
<feature type="compositionally biased region" description="Polar residues" evidence="7">
    <location>
        <begin position="141"/>
        <end position="151"/>
    </location>
</feature>
<comment type="subcellular location">
    <subcellularLocation>
        <location evidence="1">Nucleus</location>
    </subcellularLocation>
</comment>
<proteinExistence type="inferred from homology"/>
<evidence type="ECO:0000256" key="3">
    <source>
        <dbReference type="ARBA" id="ARBA00021704"/>
    </source>
</evidence>
<dbReference type="Proteomes" id="UP001231189">
    <property type="component" value="Unassembled WGS sequence"/>
</dbReference>
<gene>
    <name evidence="8" type="ORF">QYE76_051002</name>
</gene>
<keyword evidence="9" id="KW-1185">Reference proteome</keyword>
<dbReference type="PANTHER" id="PTHR12945">
    <property type="entry name" value="TRANSLATION INITIATION FACTOR EIF3-RELATED"/>
    <property type="match status" value="1"/>
</dbReference>
<keyword evidence="5" id="KW-0539">Nucleus</keyword>
<dbReference type="PANTHER" id="PTHR12945:SF0">
    <property type="entry name" value="TRNA (ADENINE(58)-N(1))-METHYLTRANSFERASE NON-CATALYTIC SUBUNIT TRM6"/>
    <property type="match status" value="1"/>
</dbReference>
<sequence length="370" mass="39982">MSPPPPVIPREAWAGCSVILDINDGGRVIFRRLTRRATVNIGGRECSLQPLVGRPFGSIFRVEPCQGEPGKGKSFFGCLVSCADAPPPDHYDDDGDDAIDNDDVGGDGDDDDDDDDDDDARDDDDTQHSKELDENRDNRSLIDNNTAQALSGNDIETMKRNGVSGNTIVEALIANSSTFGKKTLQSQEKYKLKKQKKHAPKLLLRRPSTRSICETNSKKDADKIGPPRFMRLDVLSLLLSMANVGAYSDVLVVDMVGGLVVGAVAERLGGTGYVCSTYFGPSPNSIDIIRQYNFSTDVTSRIVQSPFSDLCSFRNSGNTSCVLSDTIQVEGVGPSDVSDEITQSYLAQPVDVATISAENVQPIDVEVSEP</sequence>
<dbReference type="GO" id="GO:0030488">
    <property type="term" value="P:tRNA methylation"/>
    <property type="evidence" value="ECO:0007669"/>
    <property type="project" value="InterPro"/>
</dbReference>
<evidence type="ECO:0000256" key="1">
    <source>
        <dbReference type="ARBA" id="ARBA00004123"/>
    </source>
</evidence>
<dbReference type="GO" id="GO:0031515">
    <property type="term" value="C:tRNA (m1A) methyltransferase complex"/>
    <property type="evidence" value="ECO:0007669"/>
    <property type="project" value="InterPro"/>
</dbReference>
<evidence type="ECO:0000313" key="9">
    <source>
        <dbReference type="Proteomes" id="UP001231189"/>
    </source>
</evidence>
<feature type="compositionally biased region" description="Acidic residues" evidence="7">
    <location>
        <begin position="91"/>
        <end position="125"/>
    </location>
</feature>
<name>A0AAD8WJR4_LOLMU</name>
<dbReference type="Pfam" id="PF04189">
    <property type="entry name" value="Gcd10p"/>
    <property type="match status" value="1"/>
</dbReference>
<comment type="caution">
    <text evidence="8">The sequence shown here is derived from an EMBL/GenBank/DDBJ whole genome shotgun (WGS) entry which is preliminary data.</text>
</comment>
<dbReference type="EMBL" id="JAUUTY010000003">
    <property type="protein sequence ID" value="KAK1662843.1"/>
    <property type="molecule type" value="Genomic_DNA"/>
</dbReference>
<evidence type="ECO:0000256" key="6">
    <source>
        <dbReference type="ARBA" id="ARBA00032319"/>
    </source>
</evidence>